<evidence type="ECO:0000313" key="2">
    <source>
        <dbReference type="Proteomes" id="UP001143910"/>
    </source>
</evidence>
<organism evidence="1 2">
    <name type="scientific">Zarea fungicola</name>
    <dbReference type="NCBI Taxonomy" id="93591"/>
    <lineage>
        <taxon>Eukaryota</taxon>
        <taxon>Fungi</taxon>
        <taxon>Dikarya</taxon>
        <taxon>Ascomycota</taxon>
        <taxon>Pezizomycotina</taxon>
        <taxon>Sordariomycetes</taxon>
        <taxon>Hypocreomycetidae</taxon>
        <taxon>Hypocreales</taxon>
        <taxon>Cordycipitaceae</taxon>
        <taxon>Zarea</taxon>
    </lineage>
</organism>
<proteinExistence type="predicted"/>
<comment type="caution">
    <text evidence="1">The sequence shown here is derived from an EMBL/GenBank/DDBJ whole genome shotgun (WGS) entry which is preliminary data.</text>
</comment>
<gene>
    <name evidence="1" type="ORF">NQ176_g789</name>
</gene>
<dbReference type="EMBL" id="JANJQO010000035">
    <property type="protein sequence ID" value="KAJ2983300.1"/>
    <property type="molecule type" value="Genomic_DNA"/>
</dbReference>
<evidence type="ECO:0000313" key="1">
    <source>
        <dbReference type="EMBL" id="KAJ2983300.1"/>
    </source>
</evidence>
<reference evidence="1" key="1">
    <citation type="submission" date="2022-08" db="EMBL/GenBank/DDBJ databases">
        <title>Genome Sequence of Lecanicillium fungicola.</title>
        <authorList>
            <person name="Buettner E."/>
        </authorList>
    </citation>
    <scope>NUCLEOTIDE SEQUENCE</scope>
    <source>
        <strain evidence="1">Babe33</strain>
    </source>
</reference>
<name>A0ACC1NVJ0_9HYPO</name>
<protein>
    <submittedName>
        <fullName evidence="1">Uncharacterized protein</fullName>
    </submittedName>
</protein>
<keyword evidence="2" id="KW-1185">Reference proteome</keyword>
<accession>A0ACC1NVJ0</accession>
<dbReference type="Proteomes" id="UP001143910">
    <property type="component" value="Unassembled WGS sequence"/>
</dbReference>
<sequence>MGQTILLLAQALLASGAAVASPAYDVPTTPNKLGKPLEGFVSYSIEFSSFPEFAGNKSSPNEFSYNLLKNLGSIMGSDPYIRVGGNTQDYALYNASQKEALIGTVDPRRSPDYPTTIEIGPAYFESYNTWPGFKFSHGLNLGLGGNRSTGWETLVETAPLVCKTLEGKLYTWEYGNEPDLFSVSAQGPVRPSTFNESTYVWQWLNGTKEIRSQVKKHCPNMEPKFMAPSFAGRFSELKTWQAGLNADNNVELFSTHNYISGATSPGVTLQGTLMNFGVTKKSVDTHVTSYNGIFGSTGNTSAPPLIFGETNSLYNQGRPGLSNSFGAALWGVNFHLYSASVGFKRVHFHQGTNYRYQAWQPVDTDLATKGTKAPYYGSVAVAALLRNSVAQPVSISNIPLGTDQAEAAYAAHFTKSQKLGRILVINMHSYNTTVDGAGLDPLPQVPERPNKTYTFNVKAADGQLVRVQRLMANGSDAITGITFDGRSYNWELEAGKPVRLHNVTIGETVVVKGGQVTVGLPDSSAAILSFTNSCS</sequence>